<dbReference type="NCBIfam" id="TIGR01728">
    <property type="entry name" value="SsuA_fam"/>
    <property type="match status" value="1"/>
</dbReference>
<evidence type="ECO:0000313" key="10">
    <source>
        <dbReference type="Proteomes" id="UP000530514"/>
    </source>
</evidence>
<dbReference type="EMBL" id="JACEIP010000001">
    <property type="protein sequence ID" value="MBA4541502.1"/>
    <property type="molecule type" value="Genomic_DNA"/>
</dbReference>
<proteinExistence type="inferred from homology"/>
<dbReference type="InterPro" id="IPR015168">
    <property type="entry name" value="SsuA/THI5"/>
</dbReference>
<feature type="signal peptide" evidence="7">
    <location>
        <begin position="1"/>
        <end position="29"/>
    </location>
</feature>
<dbReference type="PANTHER" id="PTHR30024">
    <property type="entry name" value="ALIPHATIC SULFONATES-BINDING PROTEIN-RELATED"/>
    <property type="match status" value="1"/>
</dbReference>
<reference evidence="9 10" key="1">
    <citation type="submission" date="2020-07" db="EMBL/GenBank/DDBJ databases">
        <authorList>
            <person name="Feng H."/>
        </authorList>
    </citation>
    <scope>NUCLEOTIDE SEQUENCE [LARGE SCALE GENOMIC DNA]</scope>
    <source>
        <strain evidence="10">s-11</strain>
    </source>
</reference>
<keyword evidence="3" id="KW-0813">Transport</keyword>
<dbReference type="SUPFAM" id="SSF53850">
    <property type="entry name" value="Periplasmic binding protein-like II"/>
    <property type="match status" value="1"/>
</dbReference>
<comment type="function">
    <text evidence="5">Part of a binding-protein-dependent transport system for aliphatic sulfonates. Putative binding protein.</text>
</comment>
<dbReference type="InterPro" id="IPR001638">
    <property type="entry name" value="Solute-binding_3/MltF_N"/>
</dbReference>
<evidence type="ECO:0000256" key="1">
    <source>
        <dbReference type="ARBA" id="ARBA00004418"/>
    </source>
</evidence>
<keyword evidence="10" id="KW-1185">Reference proteome</keyword>
<protein>
    <recommendedName>
        <fullName evidence="6">Putative aliphatic sulfonates-binding protein</fullName>
    </recommendedName>
</protein>
<dbReference type="Proteomes" id="UP000530514">
    <property type="component" value="Unassembled WGS sequence"/>
</dbReference>
<comment type="subcellular location">
    <subcellularLocation>
        <location evidence="1">Periplasm</location>
    </subcellularLocation>
</comment>
<dbReference type="PROSITE" id="PS51257">
    <property type="entry name" value="PROKAR_LIPOPROTEIN"/>
    <property type="match status" value="1"/>
</dbReference>
<evidence type="ECO:0000256" key="2">
    <source>
        <dbReference type="ARBA" id="ARBA00010742"/>
    </source>
</evidence>
<dbReference type="GO" id="GO:0042626">
    <property type="term" value="F:ATPase-coupled transmembrane transporter activity"/>
    <property type="evidence" value="ECO:0007669"/>
    <property type="project" value="InterPro"/>
</dbReference>
<accession>A0A7W1X7G6</accession>
<gene>
    <name evidence="9" type="ORF">H1164_01085</name>
</gene>
<evidence type="ECO:0000256" key="5">
    <source>
        <dbReference type="ARBA" id="ARBA00055538"/>
    </source>
</evidence>
<comment type="caution">
    <text evidence="9">The sequence shown here is derived from an EMBL/GenBank/DDBJ whole genome shotgun (WGS) entry which is preliminary data.</text>
</comment>
<organism evidence="9 10">
    <name type="scientific">Thermoactinomyces daqus</name>
    <dbReference type="NCBI Taxonomy" id="1329516"/>
    <lineage>
        <taxon>Bacteria</taxon>
        <taxon>Bacillati</taxon>
        <taxon>Bacillota</taxon>
        <taxon>Bacilli</taxon>
        <taxon>Bacillales</taxon>
        <taxon>Thermoactinomycetaceae</taxon>
        <taxon>Thermoactinomyces</taxon>
    </lineage>
</organism>
<evidence type="ECO:0000313" key="9">
    <source>
        <dbReference type="EMBL" id="MBA4541502.1"/>
    </source>
</evidence>
<dbReference type="GO" id="GO:0042597">
    <property type="term" value="C:periplasmic space"/>
    <property type="evidence" value="ECO:0007669"/>
    <property type="project" value="UniProtKB-SubCell"/>
</dbReference>
<dbReference type="GO" id="GO:0016020">
    <property type="term" value="C:membrane"/>
    <property type="evidence" value="ECO:0007669"/>
    <property type="project" value="InterPro"/>
</dbReference>
<dbReference type="OrthoDB" id="286202at2"/>
<dbReference type="InterPro" id="IPR010067">
    <property type="entry name" value="ABC_SsuA_sub-bd"/>
</dbReference>
<dbReference type="SMART" id="SM00062">
    <property type="entry name" value="PBPb"/>
    <property type="match status" value="1"/>
</dbReference>
<dbReference type="PANTHER" id="PTHR30024:SF42">
    <property type="entry name" value="ALIPHATIC SULFONATES-BINDING PROTEIN-RELATED"/>
    <property type="match status" value="1"/>
</dbReference>
<comment type="similarity">
    <text evidence="2">Belongs to the bacterial solute-binding protein SsuA/TauA family.</text>
</comment>
<evidence type="ECO:0000256" key="4">
    <source>
        <dbReference type="ARBA" id="ARBA00022729"/>
    </source>
</evidence>
<evidence type="ECO:0000256" key="6">
    <source>
        <dbReference type="ARBA" id="ARBA00070228"/>
    </source>
</evidence>
<feature type="domain" description="Solute-binding protein family 3/N-terminal" evidence="8">
    <location>
        <begin position="37"/>
        <end position="268"/>
    </location>
</feature>
<dbReference type="AlphaFoldDB" id="A0A7W1X7G6"/>
<keyword evidence="4 7" id="KW-0732">Signal</keyword>
<evidence type="ECO:0000256" key="3">
    <source>
        <dbReference type="ARBA" id="ARBA00022448"/>
    </source>
</evidence>
<sequence>MRIKQTLRFFSIALLIVLFTSLTIGCQPADSDDRQNEIRIGYQKFGILSILKARGTLEKRLKSRGIKVKWIQFPAGPQLLEALNVGSIDIGETGNTPPIFAQAANAPLVYFAAGTPRPEAEAIIVPKDSPIRGIRDLKGKKVALNKGSNVHYLLVRALEKAGLTYSDIQPVYLAPADARAAFAEKNVDAWVIWDPYYADAETSLQTRTLTDAHGYTSNRSYYLAAKNYAAQHGDVIGIIVDELKNSADSFNRNPDQTARLLAKQIGMDLKPVNLAIQRAEYGIEPINQSIIDDQQQIANTFLRIGLIPKSIQVRDVVWREQKS</sequence>
<dbReference type="Pfam" id="PF09084">
    <property type="entry name" value="NMT1"/>
    <property type="match status" value="1"/>
</dbReference>
<evidence type="ECO:0000259" key="8">
    <source>
        <dbReference type="SMART" id="SM00062"/>
    </source>
</evidence>
<dbReference type="RefSeq" id="WP_033099311.1">
    <property type="nucleotide sequence ID" value="NZ_JACEIP010000001.1"/>
</dbReference>
<evidence type="ECO:0000256" key="7">
    <source>
        <dbReference type="SAM" id="SignalP"/>
    </source>
</evidence>
<name>A0A7W1X7G6_9BACL</name>
<dbReference type="NCBIfam" id="NF008588">
    <property type="entry name" value="PRK11553.1"/>
    <property type="match status" value="1"/>
</dbReference>
<dbReference type="FunFam" id="3.40.190.10:FF:000050">
    <property type="entry name" value="Sulfonate ABC transporter substrate-binding protein"/>
    <property type="match status" value="1"/>
</dbReference>
<feature type="chain" id="PRO_5030852176" description="Putative aliphatic sulfonates-binding protein" evidence="7">
    <location>
        <begin position="30"/>
        <end position="323"/>
    </location>
</feature>
<dbReference type="CDD" id="cd13557">
    <property type="entry name" value="PBP2_SsuA"/>
    <property type="match status" value="1"/>
</dbReference>
<dbReference type="Gene3D" id="3.40.190.10">
    <property type="entry name" value="Periplasmic binding protein-like II"/>
    <property type="match status" value="2"/>
</dbReference>